<sequence length="425" mass="48130">MYDSMALFTGALLDALIGPNLFVPGEPFLIAAGFQLHQGVWAGVIAVLFGGLIGDQLSYWIGRRFGRKAQTRLMNWQPKTRRPIARCRLLLQRKGNSVLLFARLLGPVAWIVPFIAGVNNIEWRRFSLFASIGLLLGVGQFVLWGYLLSYGIDAFPWMSDMTLFVTEHKQSIVTLLLIVIFFVMAKKFQWKNIGKKSVAVVVSAIIYLNYSHFFWVADDVIEKPIPAPLHFDETKTSFKAFPGVSSFFDAQAVNIALIGHHPQSIMVQLGWIENKTFSRDDIEFFDYLSLIKNKTPPVSDLFWNGRIQDMAFQLPGDLLKRSHIRWWSAGKNENNEQVWLGALSYDDGLTITAYRGIVTMLHSIDPNVDEERERLKTSIDTLFLDLSTLNIAYAEPITEDEQHDYYSDGKILVIGSSQSLLIANN</sequence>
<reference evidence="11" key="1">
    <citation type="submission" date="2014-09" db="EMBL/GenBank/DDBJ databases">
        <authorList>
            <person name="Hjerde E."/>
        </authorList>
    </citation>
    <scope>NUCLEOTIDE SEQUENCE [LARGE SCALE GENOMIC DNA]</scope>
    <source>
        <strain evidence="11">06/09/139</strain>
    </source>
</reference>
<evidence type="ECO:0000256" key="4">
    <source>
        <dbReference type="ARBA" id="ARBA00022692"/>
    </source>
</evidence>
<keyword evidence="11" id="KW-1185">Reference proteome</keyword>
<comment type="similarity">
    <text evidence="2">Belongs to the DedA family.</text>
</comment>
<evidence type="ECO:0000256" key="3">
    <source>
        <dbReference type="ARBA" id="ARBA00022475"/>
    </source>
</evidence>
<gene>
    <name evidence="10" type="ORF">AWOD_I_1246</name>
</gene>
<dbReference type="OrthoDB" id="948134at2"/>
<dbReference type="STRING" id="80852.AWOD_I_1246"/>
<organism evidence="10 11">
    <name type="scientific">Aliivibrio wodanis</name>
    <dbReference type="NCBI Taxonomy" id="80852"/>
    <lineage>
        <taxon>Bacteria</taxon>
        <taxon>Pseudomonadati</taxon>
        <taxon>Pseudomonadota</taxon>
        <taxon>Gammaproteobacteria</taxon>
        <taxon>Vibrionales</taxon>
        <taxon>Vibrionaceae</taxon>
        <taxon>Aliivibrio</taxon>
    </lineage>
</organism>
<feature type="transmembrane region" description="Helical" evidence="7">
    <location>
        <begin position="168"/>
        <end position="185"/>
    </location>
</feature>
<feature type="domain" description="LssY-like C-terminal" evidence="9">
    <location>
        <begin position="247"/>
        <end position="410"/>
    </location>
</feature>
<proteinExistence type="inferred from homology"/>
<evidence type="ECO:0000259" key="9">
    <source>
        <dbReference type="Pfam" id="PF14067"/>
    </source>
</evidence>
<evidence type="ECO:0000256" key="6">
    <source>
        <dbReference type="ARBA" id="ARBA00023136"/>
    </source>
</evidence>
<dbReference type="Pfam" id="PF14067">
    <property type="entry name" value="LssY_C"/>
    <property type="match status" value="1"/>
</dbReference>
<evidence type="ECO:0000256" key="1">
    <source>
        <dbReference type="ARBA" id="ARBA00004651"/>
    </source>
</evidence>
<keyword evidence="6 7" id="KW-0472">Membrane</keyword>
<evidence type="ECO:0000259" key="8">
    <source>
        <dbReference type="Pfam" id="PF09335"/>
    </source>
</evidence>
<dbReference type="InterPro" id="IPR032816">
    <property type="entry name" value="VTT_dom"/>
</dbReference>
<evidence type="ECO:0000313" key="11">
    <source>
        <dbReference type="Proteomes" id="UP000032427"/>
    </source>
</evidence>
<dbReference type="AlphaFoldDB" id="A0A090ISM2"/>
<protein>
    <submittedName>
        <fullName evidence="10">Membrane protein</fullName>
    </submittedName>
</protein>
<dbReference type="PATRIC" id="fig|80852.17.peg.1281"/>
<keyword evidence="3" id="KW-1003">Cell membrane</keyword>
<name>A0A090ISM2_9GAMM</name>
<evidence type="ECO:0000313" key="10">
    <source>
        <dbReference type="EMBL" id="CED71330.1"/>
    </source>
</evidence>
<feature type="domain" description="VTT" evidence="8">
    <location>
        <begin position="23"/>
        <end position="146"/>
    </location>
</feature>
<dbReference type="PANTHER" id="PTHR30353:SF15">
    <property type="entry name" value="INNER MEMBRANE PROTEIN YABI"/>
    <property type="match status" value="1"/>
</dbReference>
<dbReference type="InterPro" id="IPR025902">
    <property type="entry name" value="LssY-like-C_dom"/>
</dbReference>
<accession>A0A090ISM2</accession>
<evidence type="ECO:0000256" key="2">
    <source>
        <dbReference type="ARBA" id="ARBA00010792"/>
    </source>
</evidence>
<dbReference type="InterPro" id="IPR032818">
    <property type="entry name" value="DedA-like"/>
</dbReference>
<keyword evidence="5 7" id="KW-1133">Transmembrane helix</keyword>
<feature type="transmembrane region" description="Helical" evidence="7">
    <location>
        <begin position="197"/>
        <end position="217"/>
    </location>
</feature>
<dbReference type="HOGENOM" id="CLU_628430_0_0_6"/>
<feature type="transmembrane region" description="Helical" evidence="7">
    <location>
        <begin position="41"/>
        <end position="62"/>
    </location>
</feature>
<evidence type="ECO:0000256" key="5">
    <source>
        <dbReference type="ARBA" id="ARBA00022989"/>
    </source>
</evidence>
<dbReference type="Pfam" id="PF09335">
    <property type="entry name" value="VTT_dom"/>
    <property type="match status" value="1"/>
</dbReference>
<dbReference type="KEGG" id="awd:AWOD_I_1246"/>
<evidence type="ECO:0000256" key="7">
    <source>
        <dbReference type="SAM" id="Phobius"/>
    </source>
</evidence>
<comment type="subcellular location">
    <subcellularLocation>
        <location evidence="1">Cell membrane</location>
        <topology evidence="1">Multi-pass membrane protein</topology>
    </subcellularLocation>
</comment>
<dbReference type="GeneID" id="28540810"/>
<dbReference type="Proteomes" id="UP000032427">
    <property type="component" value="Chromosome 1"/>
</dbReference>
<dbReference type="PANTHER" id="PTHR30353">
    <property type="entry name" value="INNER MEMBRANE PROTEIN DEDA-RELATED"/>
    <property type="match status" value="1"/>
</dbReference>
<keyword evidence="4 7" id="KW-0812">Transmembrane</keyword>
<feature type="transmembrane region" description="Helical" evidence="7">
    <location>
        <begin position="126"/>
        <end position="148"/>
    </location>
</feature>
<dbReference type="GO" id="GO:0005886">
    <property type="term" value="C:plasma membrane"/>
    <property type="evidence" value="ECO:0007669"/>
    <property type="project" value="UniProtKB-SubCell"/>
</dbReference>
<dbReference type="EMBL" id="LN554846">
    <property type="protein sequence ID" value="CED71330.1"/>
    <property type="molecule type" value="Genomic_DNA"/>
</dbReference>